<name>A0A518DHC5_9BACT</name>
<dbReference type="SUPFAM" id="SSF54637">
    <property type="entry name" value="Thioesterase/thiol ester dehydrase-isomerase"/>
    <property type="match status" value="1"/>
</dbReference>
<dbReference type="InterPro" id="IPR006684">
    <property type="entry name" value="YbgC/YbaW"/>
</dbReference>
<gene>
    <name evidence="3" type="primary">ybgC</name>
    <name evidence="3" type="ORF">Pla175_42900</name>
</gene>
<dbReference type="AlphaFoldDB" id="A0A518DHC5"/>
<reference evidence="3 4" key="1">
    <citation type="submission" date="2019-02" db="EMBL/GenBank/DDBJ databases">
        <title>Deep-cultivation of Planctomycetes and their phenomic and genomic characterization uncovers novel biology.</title>
        <authorList>
            <person name="Wiegand S."/>
            <person name="Jogler M."/>
            <person name="Boedeker C."/>
            <person name="Pinto D."/>
            <person name="Vollmers J."/>
            <person name="Rivas-Marin E."/>
            <person name="Kohn T."/>
            <person name="Peeters S.H."/>
            <person name="Heuer A."/>
            <person name="Rast P."/>
            <person name="Oberbeckmann S."/>
            <person name="Bunk B."/>
            <person name="Jeske O."/>
            <person name="Meyerdierks A."/>
            <person name="Storesund J.E."/>
            <person name="Kallscheuer N."/>
            <person name="Luecker S."/>
            <person name="Lage O.M."/>
            <person name="Pohl T."/>
            <person name="Merkel B.J."/>
            <person name="Hornburger P."/>
            <person name="Mueller R.-W."/>
            <person name="Bruemmer F."/>
            <person name="Labrenz M."/>
            <person name="Spormann A.M."/>
            <person name="Op den Camp H."/>
            <person name="Overmann J."/>
            <person name="Amann R."/>
            <person name="Jetten M.S.M."/>
            <person name="Mascher T."/>
            <person name="Medema M.H."/>
            <person name="Devos D.P."/>
            <person name="Kaster A.-K."/>
            <person name="Ovreas L."/>
            <person name="Rohde M."/>
            <person name="Galperin M.Y."/>
            <person name="Jogler C."/>
        </authorList>
    </citation>
    <scope>NUCLEOTIDE SEQUENCE [LARGE SCALE GENOMIC DNA]</scope>
    <source>
        <strain evidence="3 4">Pla175</strain>
    </source>
</reference>
<organism evidence="3 4">
    <name type="scientific">Pirellulimonas nuda</name>
    <dbReference type="NCBI Taxonomy" id="2528009"/>
    <lineage>
        <taxon>Bacteria</taxon>
        <taxon>Pseudomonadati</taxon>
        <taxon>Planctomycetota</taxon>
        <taxon>Planctomycetia</taxon>
        <taxon>Pirellulales</taxon>
        <taxon>Lacipirellulaceae</taxon>
        <taxon>Pirellulimonas</taxon>
    </lineage>
</organism>
<dbReference type="NCBIfam" id="TIGR00051">
    <property type="entry name" value="YbgC/FadM family acyl-CoA thioesterase"/>
    <property type="match status" value="1"/>
</dbReference>
<evidence type="ECO:0000313" key="4">
    <source>
        <dbReference type="Proteomes" id="UP000317429"/>
    </source>
</evidence>
<sequence>MSREHEIEFRVRYYETDAQGVVHHANYLKYFEMARVEQLLAAGHDYAELEASGVVLVVAKASCRYLRPSRFGDVLRLVIRTERARGARIDHVYRVLRGDEVIAEGETTLACVNRDGELQRLPDFLTIND</sequence>
<dbReference type="InterPro" id="IPR008272">
    <property type="entry name" value="HB-CoA_thioesterase_AS"/>
</dbReference>
<keyword evidence="2 3" id="KW-0378">Hydrolase</keyword>
<proteinExistence type="inferred from homology"/>
<comment type="similarity">
    <text evidence="1">Belongs to the 4-hydroxybenzoyl-CoA thioesterase family.</text>
</comment>
<dbReference type="CDD" id="cd00586">
    <property type="entry name" value="4HBT"/>
    <property type="match status" value="1"/>
</dbReference>
<dbReference type="KEGG" id="pnd:Pla175_42900"/>
<dbReference type="GO" id="GO:0047617">
    <property type="term" value="F:fatty acyl-CoA hydrolase activity"/>
    <property type="evidence" value="ECO:0007669"/>
    <property type="project" value="TreeGrafter"/>
</dbReference>
<dbReference type="RefSeq" id="WP_261342790.1">
    <property type="nucleotide sequence ID" value="NZ_CP036291.1"/>
</dbReference>
<dbReference type="EC" id="3.1.2.-" evidence="3"/>
<dbReference type="Gene3D" id="3.10.129.10">
    <property type="entry name" value="Hotdog Thioesterase"/>
    <property type="match status" value="1"/>
</dbReference>
<evidence type="ECO:0000256" key="2">
    <source>
        <dbReference type="ARBA" id="ARBA00022801"/>
    </source>
</evidence>
<dbReference type="InterPro" id="IPR050563">
    <property type="entry name" value="4-hydroxybenzoyl-CoA_TE"/>
</dbReference>
<dbReference type="PIRSF" id="PIRSF003230">
    <property type="entry name" value="YbgC"/>
    <property type="match status" value="1"/>
</dbReference>
<protein>
    <submittedName>
        <fullName evidence="3">Acyl-CoA thioester hydrolase YbgC</fullName>
        <ecNumber evidence="3">3.1.2.-</ecNumber>
    </submittedName>
</protein>
<dbReference type="Proteomes" id="UP000317429">
    <property type="component" value="Chromosome"/>
</dbReference>
<dbReference type="PROSITE" id="PS01328">
    <property type="entry name" value="4HBCOA_THIOESTERASE"/>
    <property type="match status" value="1"/>
</dbReference>
<dbReference type="PANTHER" id="PTHR31793:SF27">
    <property type="entry name" value="NOVEL THIOESTERASE SUPERFAMILY DOMAIN AND SAPOSIN A-TYPE DOMAIN CONTAINING PROTEIN (0610012H03RIK)"/>
    <property type="match status" value="1"/>
</dbReference>
<keyword evidence="4" id="KW-1185">Reference proteome</keyword>
<evidence type="ECO:0000256" key="1">
    <source>
        <dbReference type="ARBA" id="ARBA00005953"/>
    </source>
</evidence>
<dbReference type="EMBL" id="CP036291">
    <property type="protein sequence ID" value="QDU90877.1"/>
    <property type="molecule type" value="Genomic_DNA"/>
</dbReference>
<dbReference type="PANTHER" id="PTHR31793">
    <property type="entry name" value="4-HYDROXYBENZOYL-COA THIOESTERASE FAMILY MEMBER"/>
    <property type="match status" value="1"/>
</dbReference>
<accession>A0A518DHC5</accession>
<dbReference type="InterPro" id="IPR029069">
    <property type="entry name" value="HotDog_dom_sf"/>
</dbReference>
<evidence type="ECO:0000313" key="3">
    <source>
        <dbReference type="EMBL" id="QDU90877.1"/>
    </source>
</evidence>
<dbReference type="Pfam" id="PF13279">
    <property type="entry name" value="4HBT_2"/>
    <property type="match status" value="1"/>
</dbReference>